<feature type="transmembrane region" description="Helical" evidence="1">
    <location>
        <begin position="216"/>
        <end position="236"/>
    </location>
</feature>
<evidence type="ECO:0000313" key="3">
    <source>
        <dbReference type="Proteomes" id="UP000006683"/>
    </source>
</evidence>
<accession>E1SKZ9</accession>
<dbReference type="InterPro" id="IPR010295">
    <property type="entry name" value="DUF898"/>
</dbReference>
<keyword evidence="1" id="KW-1133">Transmembrane helix</keyword>
<dbReference type="HOGENOM" id="CLU_049287_0_0_6"/>
<keyword evidence="1" id="KW-0812">Transmembrane</keyword>
<keyword evidence="1" id="KW-0472">Membrane</keyword>
<dbReference type="Pfam" id="PF05987">
    <property type="entry name" value="DUF898"/>
    <property type="match status" value="1"/>
</dbReference>
<dbReference type="EMBL" id="CP002209">
    <property type="protein sequence ID" value="ADN74393.1"/>
    <property type="molecule type" value="Genomic_DNA"/>
</dbReference>
<dbReference type="KEGG" id="fbl:Fbal_0179"/>
<dbReference type="eggNOG" id="COG4269">
    <property type="taxonomic scope" value="Bacteria"/>
</dbReference>
<name>E1SKZ9_FERBD</name>
<evidence type="ECO:0000313" key="2">
    <source>
        <dbReference type="EMBL" id="ADN74393.1"/>
    </source>
</evidence>
<dbReference type="RefSeq" id="WP_013343699.1">
    <property type="nucleotide sequence ID" value="NC_014541.1"/>
</dbReference>
<feature type="transmembrane region" description="Helical" evidence="1">
    <location>
        <begin position="87"/>
        <end position="109"/>
    </location>
</feature>
<evidence type="ECO:0008006" key="4">
    <source>
        <dbReference type="Google" id="ProtNLM"/>
    </source>
</evidence>
<dbReference type="OrthoDB" id="9765721at2"/>
<evidence type="ECO:0000256" key="1">
    <source>
        <dbReference type="SAM" id="Phobius"/>
    </source>
</evidence>
<dbReference type="STRING" id="550540.Fbal_0179"/>
<feature type="transmembrane region" description="Helical" evidence="1">
    <location>
        <begin position="180"/>
        <end position="204"/>
    </location>
</feature>
<feature type="transmembrane region" description="Helical" evidence="1">
    <location>
        <begin position="264"/>
        <end position="286"/>
    </location>
</feature>
<protein>
    <recommendedName>
        <fullName evidence="4">DUF898 domain-containing protein</fullName>
    </recommendedName>
</protein>
<feature type="transmembrane region" description="Helical" evidence="1">
    <location>
        <begin position="130"/>
        <end position="153"/>
    </location>
</feature>
<feature type="transmembrane region" description="Helical" evidence="1">
    <location>
        <begin position="15"/>
        <end position="35"/>
    </location>
</feature>
<dbReference type="AlphaFoldDB" id="E1SKZ9"/>
<sequence>MTTTFRFHGHGTEYFKIWIVNLGLTLITLGFYSPWAKVRNRQYLYGHTELAGHRFAYTADPLKILYGRLLALLIFGAYLFAGMNPMLSAIMGLVMLFFWPWAMTRGLMFNARYSEYRGIHFSFSGSAVEVFILFFLLPPLTALTLGLVLPYLLAKQKEFVVGHHWYGKQQFELTLPAGPVYLFCLVAGTLFLLCLFAGFFGLGLVSTLMDLENNPLMVLAVLAPFYLLVVVFWPLFKAGLMELALRHSKLESLTFSSTLQWWRMSWILISNQLAIIATLGLFIPYAKVRWAQYRAETLSVAPATALDEMVALQEEELAAAGAEASEIFDVDLALGL</sequence>
<feature type="transmembrane region" description="Helical" evidence="1">
    <location>
        <begin position="64"/>
        <end position="81"/>
    </location>
</feature>
<organism evidence="2 3">
    <name type="scientific">Ferrimonas balearica (strain DSM 9799 / CCM 4581 / KCTC 23876 / PAT)</name>
    <dbReference type="NCBI Taxonomy" id="550540"/>
    <lineage>
        <taxon>Bacteria</taxon>
        <taxon>Pseudomonadati</taxon>
        <taxon>Pseudomonadota</taxon>
        <taxon>Gammaproteobacteria</taxon>
        <taxon>Alteromonadales</taxon>
        <taxon>Ferrimonadaceae</taxon>
        <taxon>Ferrimonas</taxon>
    </lineage>
</organism>
<keyword evidence="3" id="KW-1185">Reference proteome</keyword>
<dbReference type="GeneID" id="67180419"/>
<dbReference type="Proteomes" id="UP000006683">
    <property type="component" value="Chromosome"/>
</dbReference>
<proteinExistence type="predicted"/>
<gene>
    <name evidence="2" type="ordered locus">Fbal_0179</name>
</gene>
<reference evidence="2 3" key="1">
    <citation type="journal article" date="2010" name="Stand. Genomic Sci.">
        <title>Complete genome sequence of Ferrimonas balearica type strain (PAT).</title>
        <authorList>
            <person name="Nolan M."/>
            <person name="Sikorski J."/>
            <person name="Davenport K."/>
            <person name="Lucas S."/>
            <person name="Glavina Del Rio T."/>
            <person name="Tice H."/>
            <person name="Cheng J."/>
            <person name="Goodwin L."/>
            <person name="Pitluck S."/>
            <person name="Liolios K."/>
            <person name="Ivanova N."/>
            <person name="Mavromatis K."/>
            <person name="Ovchinnikova G."/>
            <person name="Pati A."/>
            <person name="Chen A."/>
            <person name="Palaniappan K."/>
            <person name="Land M."/>
            <person name="Hauser L."/>
            <person name="Chang Y."/>
            <person name="Jeffries C."/>
            <person name="Tapia R."/>
            <person name="Brettin T."/>
            <person name="Detter J."/>
            <person name="Han C."/>
            <person name="Yasawong M."/>
            <person name="Rohde M."/>
            <person name="Tindall B."/>
            <person name="Goker M."/>
            <person name="Woyke T."/>
            <person name="Bristow J."/>
            <person name="Eisen J."/>
            <person name="Markowitz V."/>
            <person name="Hugenholtz P."/>
            <person name="Kyrpides N."/>
            <person name="Klenk H."/>
            <person name="Lapidus A."/>
        </authorList>
    </citation>
    <scope>NUCLEOTIDE SEQUENCE [LARGE SCALE GENOMIC DNA]</scope>
    <source>
        <strain evidence="3">DSM 9799 / CCM 4581 / KCTC 23876 / PAT</strain>
    </source>
</reference>